<dbReference type="Proteomes" id="UP000229340">
    <property type="component" value="Chromosome"/>
</dbReference>
<comment type="caution">
    <text evidence="10">Lacks conserved residue(s) required for the propagation of feature annotation.</text>
</comment>
<evidence type="ECO:0000256" key="12">
    <source>
        <dbReference type="PIRSR" id="PIRSR601465-50"/>
    </source>
</evidence>
<dbReference type="GO" id="GO:0006099">
    <property type="term" value="P:tricarboxylic acid cycle"/>
    <property type="evidence" value="ECO:0007669"/>
    <property type="project" value="UniProtKB-KW"/>
</dbReference>
<dbReference type="GO" id="GO:0005829">
    <property type="term" value="C:cytosol"/>
    <property type="evidence" value="ECO:0007669"/>
    <property type="project" value="TreeGrafter"/>
</dbReference>
<comment type="subunit">
    <text evidence="10">Monomer.</text>
</comment>
<feature type="binding site" evidence="10">
    <location>
        <position position="346"/>
    </location>
    <ligand>
        <name>glyoxylate</name>
        <dbReference type="ChEBI" id="CHEBI:36655"/>
    </ligand>
</feature>
<feature type="binding site" evidence="10">
    <location>
        <begin position="132"/>
        <end position="133"/>
    </location>
    <ligand>
        <name>acetyl-CoA</name>
        <dbReference type="ChEBI" id="CHEBI:57288"/>
    </ligand>
</feature>
<feature type="active site" description="Proton donor" evidence="10 12">
    <location>
        <position position="640"/>
    </location>
</feature>
<comment type="subcellular location">
    <subcellularLocation>
        <location evidence="10 13">Cytoplasm</location>
    </subcellularLocation>
</comment>
<dbReference type="InterPro" id="IPR011076">
    <property type="entry name" value="Malate_synth_sf"/>
</dbReference>
<keyword evidence="4 10" id="KW-0816">Tricarboxylic acid cycle</keyword>
<gene>
    <name evidence="10" type="primary">glcB</name>
    <name evidence="18" type="ORF">NP7_01925</name>
</gene>
<keyword evidence="2 10" id="KW-0329">Glyoxylate bypass</keyword>
<proteinExistence type="inferred from homology"/>
<comment type="pathway">
    <text evidence="10 13">Carbohydrate metabolism; glyoxylate cycle; (S)-malate from isocitrate: step 2/2.</text>
</comment>
<evidence type="ECO:0000256" key="2">
    <source>
        <dbReference type="ARBA" id="ARBA00022435"/>
    </source>
</evidence>
<feature type="binding site" evidence="10">
    <location>
        <begin position="466"/>
        <end position="469"/>
    </location>
    <ligand>
        <name>glyoxylate</name>
        <dbReference type="ChEBI" id="CHEBI:36655"/>
    </ligand>
</feature>
<feature type="binding site" evidence="10">
    <location>
        <position position="550"/>
    </location>
    <ligand>
        <name>acetyl-CoA</name>
        <dbReference type="ChEBI" id="CHEBI:57288"/>
    </ligand>
</feature>
<dbReference type="Gene3D" id="3.20.20.360">
    <property type="entry name" value="Malate synthase, domain 3"/>
    <property type="match status" value="2"/>
</dbReference>
<dbReference type="PANTHER" id="PTHR42739">
    <property type="entry name" value="MALATE SYNTHASE G"/>
    <property type="match status" value="1"/>
</dbReference>
<dbReference type="InterPro" id="IPR048356">
    <property type="entry name" value="MS_N"/>
</dbReference>
<evidence type="ECO:0000256" key="8">
    <source>
        <dbReference type="ARBA" id="ARBA00023097"/>
    </source>
</evidence>
<feature type="active site" description="Proton acceptor" evidence="10 12">
    <location>
        <position position="346"/>
    </location>
</feature>
<keyword evidence="3 10" id="KW-0963">Cytoplasm</keyword>
<dbReference type="HAMAP" id="MF_00641">
    <property type="entry name" value="Malate_synth_G"/>
    <property type="match status" value="1"/>
</dbReference>
<evidence type="ECO:0000256" key="1">
    <source>
        <dbReference type="ARBA" id="ARBA00001946"/>
    </source>
</evidence>
<dbReference type="EC" id="2.3.3.9" evidence="10 11"/>
<dbReference type="GO" id="GO:0006097">
    <property type="term" value="P:glyoxylate cycle"/>
    <property type="evidence" value="ECO:0007669"/>
    <property type="project" value="UniProtKB-UniRule"/>
</dbReference>
<dbReference type="GO" id="GO:0004474">
    <property type="term" value="F:malate synthase activity"/>
    <property type="evidence" value="ECO:0007669"/>
    <property type="project" value="UniProtKB-UniRule"/>
</dbReference>
<feature type="domain" description="Malate synthase C-terminal" evidence="17">
    <location>
        <begin position="600"/>
        <end position="689"/>
    </location>
</feature>
<comment type="function">
    <text evidence="10">Involved in the glycolate utilization. Catalyzes the condensation and subsequent hydrolysis of acetyl-coenzyme A (acetyl-CoA) and glyoxylate to form malate and CoA.</text>
</comment>
<keyword evidence="5 10" id="KW-0808">Transferase</keyword>
<evidence type="ECO:0000259" key="15">
    <source>
        <dbReference type="Pfam" id="PF20656"/>
    </source>
</evidence>
<feature type="binding site" evidence="10">
    <location>
        <position position="125"/>
    </location>
    <ligand>
        <name>acetyl-CoA</name>
        <dbReference type="ChEBI" id="CHEBI:57288"/>
    </ligand>
</feature>
<evidence type="ECO:0000256" key="5">
    <source>
        <dbReference type="ARBA" id="ARBA00022679"/>
    </source>
</evidence>
<evidence type="ECO:0000256" key="7">
    <source>
        <dbReference type="ARBA" id="ARBA00022842"/>
    </source>
</evidence>
<dbReference type="InterPro" id="IPR046363">
    <property type="entry name" value="MS_N_TIM-barrel_dom"/>
</dbReference>
<feature type="binding site" evidence="10">
    <location>
        <position position="441"/>
    </location>
    <ligand>
        <name>glyoxylate</name>
        <dbReference type="ChEBI" id="CHEBI:36655"/>
    </ligand>
</feature>
<dbReference type="STRING" id="34062.AXE82_08835"/>
<keyword evidence="8 10" id="KW-0558">Oxidation</keyword>
<evidence type="ECO:0000259" key="17">
    <source>
        <dbReference type="Pfam" id="PF20659"/>
    </source>
</evidence>
<dbReference type="InterPro" id="IPR048357">
    <property type="entry name" value="MSG_insertion"/>
</dbReference>
<dbReference type="Pfam" id="PF20658">
    <property type="entry name" value="MSG_insertion"/>
    <property type="match status" value="1"/>
</dbReference>
<dbReference type="Pfam" id="PF01274">
    <property type="entry name" value="MS_TIM-barrel"/>
    <property type="match status" value="1"/>
</dbReference>
<dbReference type="NCBIfam" id="NF002825">
    <property type="entry name" value="PRK02999.1"/>
    <property type="match status" value="1"/>
</dbReference>
<dbReference type="Pfam" id="PF20656">
    <property type="entry name" value="MS_N"/>
    <property type="match status" value="1"/>
</dbReference>
<feature type="domain" description="Malate synthase N-terminal" evidence="15">
    <location>
        <begin position="21"/>
        <end position="77"/>
    </location>
</feature>
<sequence>MRKNAMSERVQKGSLAIDTQLYNFIANEVTPVVGIDNEKYWQEFEKIVKTFQPRNKALLAKRDEIQTQIDDWHAKNPASNGQIDKAAYTQFLKDINYIVPEGDDFLVETQNVDDEIAHIAGPQLVVPVRNARYALNAANARWGSLYDALYGTDVIDETNGAEKGKGYNPVRGGEVVKYAKNFLDSNFALAEGKYADVTGFKVEDGKLVILQGDKTTSLAQPEKFVGFVGDAANPTGILLKNNGLHAEIQIDPSSHVGKDDPAGIKDVLMEAAVTTIQDCEDSVAAVDAEEKVEVYRNWFGLMKGDLTDSFEKNGKQTTRTMNPDREYTAPDGGKITLHGRSVMLIRNVGHLMTNPAILVDFEGKQEEIYEGIMDALITPLCSLPDILGKNSLSNSRTGSMYIVKPKMHGPEEVQFTVDLFAAVEKALDLPENTLKVGIMDEERRTTVNLKECIRVAKDRVIFINTGFMDRTGDEMHTSMKAGPFVRKNDMKNTDWLNAYERWNVDIGVKLGLPGKAQIGKGMWAKPDNMKEMVATKSNHPKSGATCAWVPSPTGATLHAMHYHETNVMDVLDNIKDREPAKLDDILTVPLATDTNWTDEQKTAELENNIQGILGYVARWVDQGVGCSKVLDIDDVALMEDRATLRISSQHVANWLEHGIVTPEQVDDVLKRMAKMVDEQSKDDPAYIPMANDYNTYAYNAARDLIFKGNVQPNGYTEPLLHQARLNLKAK</sequence>
<reference evidence="19" key="1">
    <citation type="submission" date="2017-11" db="EMBL/GenBank/DDBJ databases">
        <title>Complete genome sequence of Moraxella osloensis NP7 isolated from human skin.</title>
        <authorList>
            <person name="Lee K."/>
            <person name="Lim J.Y."/>
            <person name="Hwang I."/>
        </authorList>
    </citation>
    <scope>NUCLEOTIDE SEQUENCE [LARGE SCALE GENOMIC DNA]</scope>
    <source>
        <strain evidence="19">NP7</strain>
    </source>
</reference>
<protein>
    <recommendedName>
        <fullName evidence="10 11">Malate synthase G</fullName>
        <ecNumber evidence="10 11">2.3.3.9</ecNumber>
    </recommendedName>
</protein>
<evidence type="ECO:0000256" key="4">
    <source>
        <dbReference type="ARBA" id="ARBA00022532"/>
    </source>
</evidence>
<feature type="binding site" evidence="10">
    <location>
        <position position="319"/>
    </location>
    <ligand>
        <name>acetyl-CoA</name>
        <dbReference type="ChEBI" id="CHEBI:57288"/>
    </ligand>
</feature>
<dbReference type="Gene3D" id="1.20.1220.12">
    <property type="entry name" value="Malate synthase, domain III"/>
    <property type="match status" value="1"/>
</dbReference>
<feature type="binding site" evidence="10">
    <location>
        <position position="469"/>
    </location>
    <ligand>
        <name>Mg(2+)</name>
        <dbReference type="ChEBI" id="CHEBI:18420"/>
    </ligand>
</feature>
<keyword evidence="7 10" id="KW-0460">Magnesium</keyword>
<dbReference type="GO" id="GO:0000287">
    <property type="term" value="F:magnesium ion binding"/>
    <property type="evidence" value="ECO:0007669"/>
    <property type="project" value="TreeGrafter"/>
</dbReference>
<feature type="binding site" evidence="10">
    <location>
        <position position="441"/>
    </location>
    <ligand>
        <name>Mg(2+)</name>
        <dbReference type="ChEBI" id="CHEBI:18420"/>
    </ligand>
</feature>
<dbReference type="Pfam" id="PF20659">
    <property type="entry name" value="MS_C"/>
    <property type="match status" value="1"/>
</dbReference>
<organism evidence="18 19">
    <name type="scientific">Faucicola osloensis</name>
    <name type="common">Moraxella osloensis</name>
    <dbReference type="NCBI Taxonomy" id="34062"/>
    <lineage>
        <taxon>Bacteria</taxon>
        <taxon>Pseudomonadati</taxon>
        <taxon>Pseudomonadota</taxon>
        <taxon>Gammaproteobacteria</taxon>
        <taxon>Moraxellales</taxon>
        <taxon>Moraxellaceae</taxon>
        <taxon>Faucicola</taxon>
    </lineage>
</organism>
<evidence type="ECO:0000256" key="10">
    <source>
        <dbReference type="HAMAP-Rule" id="MF_00641"/>
    </source>
</evidence>
<dbReference type="EMBL" id="CP024443">
    <property type="protein sequence ID" value="ATR78137.1"/>
    <property type="molecule type" value="Genomic_DNA"/>
</dbReference>
<comment type="cofactor">
    <cofactor evidence="1 10">
        <name>Mg(2+)</name>
        <dbReference type="ChEBI" id="CHEBI:18420"/>
    </cofactor>
</comment>
<dbReference type="AlphaFoldDB" id="A0A2D2LSY1"/>
<dbReference type="InterPro" id="IPR044856">
    <property type="entry name" value="Malate_synth_C_sf"/>
</dbReference>
<evidence type="ECO:0000256" key="9">
    <source>
        <dbReference type="ARBA" id="ARBA00047918"/>
    </source>
</evidence>
<evidence type="ECO:0000256" key="6">
    <source>
        <dbReference type="ARBA" id="ARBA00022723"/>
    </source>
</evidence>
<dbReference type="UniPathway" id="UPA00703">
    <property type="reaction ID" value="UER00720"/>
</dbReference>
<comment type="catalytic activity">
    <reaction evidence="9 10 13">
        <text>glyoxylate + acetyl-CoA + H2O = (S)-malate + CoA + H(+)</text>
        <dbReference type="Rhea" id="RHEA:18181"/>
        <dbReference type="ChEBI" id="CHEBI:15377"/>
        <dbReference type="ChEBI" id="CHEBI:15378"/>
        <dbReference type="ChEBI" id="CHEBI:15589"/>
        <dbReference type="ChEBI" id="CHEBI:36655"/>
        <dbReference type="ChEBI" id="CHEBI:57287"/>
        <dbReference type="ChEBI" id="CHEBI:57288"/>
        <dbReference type="EC" id="2.3.3.9"/>
    </reaction>
</comment>
<keyword evidence="6 10" id="KW-0479">Metal-binding</keyword>
<dbReference type="GO" id="GO:0009436">
    <property type="term" value="P:glyoxylate catabolic process"/>
    <property type="evidence" value="ECO:0007669"/>
    <property type="project" value="TreeGrafter"/>
</dbReference>
<evidence type="ECO:0000256" key="13">
    <source>
        <dbReference type="RuleBase" id="RU003572"/>
    </source>
</evidence>
<dbReference type="PANTHER" id="PTHR42739:SF1">
    <property type="entry name" value="MALATE SYNTHASE G"/>
    <property type="match status" value="1"/>
</dbReference>
<dbReference type="InterPro" id="IPR006253">
    <property type="entry name" value="Malate_synthG"/>
</dbReference>
<feature type="domain" description="Malate synthase G alpha-beta insertion" evidence="16">
    <location>
        <begin position="167"/>
        <end position="241"/>
    </location>
</feature>
<dbReference type="InterPro" id="IPR001465">
    <property type="entry name" value="Malate_synthase_TIM"/>
</dbReference>
<evidence type="ECO:0000259" key="14">
    <source>
        <dbReference type="Pfam" id="PF01274"/>
    </source>
</evidence>
<evidence type="ECO:0000256" key="3">
    <source>
        <dbReference type="ARBA" id="ARBA00022490"/>
    </source>
</evidence>
<feature type="modified residue" description="Cysteine sulfenic acid (-SOH)" evidence="10">
    <location>
        <position position="626"/>
    </location>
</feature>
<name>A0A2D2LSY1_FAUOS</name>
<evidence type="ECO:0000259" key="16">
    <source>
        <dbReference type="Pfam" id="PF20658"/>
    </source>
</evidence>
<dbReference type="SUPFAM" id="SSF51645">
    <property type="entry name" value="Malate synthase G"/>
    <property type="match status" value="1"/>
</dbReference>
<feature type="domain" description="Malate synthase TIM barrel" evidence="14">
    <location>
        <begin position="343"/>
        <end position="586"/>
    </location>
</feature>
<dbReference type="NCBIfam" id="TIGR01345">
    <property type="entry name" value="malate_syn_G"/>
    <property type="match status" value="1"/>
</dbReference>
<feature type="binding site" evidence="10">
    <location>
        <position position="282"/>
    </location>
    <ligand>
        <name>acetyl-CoA</name>
        <dbReference type="ChEBI" id="CHEBI:57288"/>
    </ligand>
</feature>
<evidence type="ECO:0000313" key="18">
    <source>
        <dbReference type="EMBL" id="ATR78137.1"/>
    </source>
</evidence>
<dbReference type="InterPro" id="IPR048355">
    <property type="entry name" value="MS_C"/>
</dbReference>
<accession>A0A2D2LSY1</accession>
<comment type="similarity">
    <text evidence="10 13">Belongs to the malate synthase family. GlcB subfamily.</text>
</comment>
<evidence type="ECO:0000256" key="11">
    <source>
        <dbReference type="NCBIfam" id="TIGR01345"/>
    </source>
</evidence>
<evidence type="ECO:0000313" key="19">
    <source>
        <dbReference type="Proteomes" id="UP000229340"/>
    </source>
</evidence>